<feature type="compositionally biased region" description="Polar residues" evidence="1">
    <location>
        <begin position="298"/>
        <end position="309"/>
    </location>
</feature>
<evidence type="ECO:0000313" key="4">
    <source>
        <dbReference type="EMBL" id="KAA1071595.1"/>
    </source>
</evidence>
<organism evidence="3 6">
    <name type="scientific">Puccinia graminis f. sp. tritici</name>
    <dbReference type="NCBI Taxonomy" id="56615"/>
    <lineage>
        <taxon>Eukaryota</taxon>
        <taxon>Fungi</taxon>
        <taxon>Dikarya</taxon>
        <taxon>Basidiomycota</taxon>
        <taxon>Pucciniomycotina</taxon>
        <taxon>Pucciniomycetes</taxon>
        <taxon>Pucciniales</taxon>
        <taxon>Pucciniaceae</taxon>
        <taxon>Puccinia</taxon>
    </lineage>
</organism>
<evidence type="ECO:0000313" key="3">
    <source>
        <dbReference type="EMBL" id="KAA1067171.1"/>
    </source>
</evidence>
<feature type="region of interest" description="Disordered" evidence="1">
    <location>
        <begin position="291"/>
        <end position="348"/>
    </location>
</feature>
<feature type="signal peptide" evidence="2">
    <location>
        <begin position="1"/>
        <end position="21"/>
    </location>
</feature>
<feature type="compositionally biased region" description="Polar residues" evidence="1">
    <location>
        <begin position="331"/>
        <end position="348"/>
    </location>
</feature>
<dbReference type="Proteomes" id="UP000325313">
    <property type="component" value="Unassembled WGS sequence"/>
</dbReference>
<dbReference type="EMBL" id="VSWC01000170">
    <property type="protein sequence ID" value="KAA1071595.1"/>
    <property type="molecule type" value="Genomic_DNA"/>
</dbReference>
<keyword evidence="5" id="KW-1185">Reference proteome</keyword>
<dbReference type="AlphaFoldDB" id="A0A5B0LRW3"/>
<name>A0A5B0LRW3_PUCGR</name>
<feature type="chain" id="PRO_5036366034" evidence="2">
    <location>
        <begin position="22"/>
        <end position="904"/>
    </location>
</feature>
<proteinExistence type="predicted"/>
<comment type="caution">
    <text evidence="3">The sequence shown here is derived from an EMBL/GenBank/DDBJ whole genome shotgun (WGS) entry which is preliminary data.</text>
</comment>
<evidence type="ECO:0000256" key="1">
    <source>
        <dbReference type="SAM" id="MobiDB-lite"/>
    </source>
</evidence>
<gene>
    <name evidence="4" type="ORF">PGT21_012539</name>
    <name evidence="3" type="ORF">PGTUg99_024018</name>
</gene>
<dbReference type="Proteomes" id="UP000324748">
    <property type="component" value="Unassembled WGS sequence"/>
</dbReference>
<reference evidence="5 6" key="1">
    <citation type="submission" date="2019-05" db="EMBL/GenBank/DDBJ databases">
        <title>Emergence of the Ug99 lineage of the wheat stem rust pathogen through somatic hybridization.</title>
        <authorList>
            <person name="Li F."/>
            <person name="Upadhyaya N.M."/>
            <person name="Sperschneider J."/>
            <person name="Matny O."/>
            <person name="Nguyen-Phuc H."/>
            <person name="Mago R."/>
            <person name="Raley C."/>
            <person name="Miller M.E."/>
            <person name="Silverstein K.A.T."/>
            <person name="Henningsen E."/>
            <person name="Hirsch C.D."/>
            <person name="Visser B."/>
            <person name="Pretorius Z.A."/>
            <person name="Steffenson B.J."/>
            <person name="Schwessinger B."/>
            <person name="Dodds P.N."/>
            <person name="Figueroa M."/>
        </authorList>
    </citation>
    <scope>NUCLEOTIDE SEQUENCE [LARGE SCALE GENOMIC DNA]</scope>
    <source>
        <strain evidence="4">21-0</strain>
        <strain evidence="3 6">Ug99</strain>
    </source>
</reference>
<protein>
    <submittedName>
        <fullName evidence="3">Uncharacterized protein</fullName>
    </submittedName>
</protein>
<evidence type="ECO:0000256" key="2">
    <source>
        <dbReference type="SAM" id="SignalP"/>
    </source>
</evidence>
<evidence type="ECO:0000313" key="5">
    <source>
        <dbReference type="Proteomes" id="UP000324748"/>
    </source>
</evidence>
<feature type="region of interest" description="Disordered" evidence="1">
    <location>
        <begin position="249"/>
        <end position="271"/>
    </location>
</feature>
<dbReference type="EMBL" id="VDEP01000507">
    <property type="protein sequence ID" value="KAA1067171.1"/>
    <property type="molecule type" value="Genomic_DNA"/>
</dbReference>
<accession>A0A5B0LRW3</accession>
<evidence type="ECO:0000313" key="6">
    <source>
        <dbReference type="Proteomes" id="UP000325313"/>
    </source>
</evidence>
<sequence>MMNFFTRSALIIWPYFHFLLAPPPLIPVKEEPVQDLSKGNGFSHMPHVHQNHPFRNGPSEQSSIPYPMDPMEISRGFPGTLNLLGHTAKRKSLSSVTDQHGFKTEGRAHIQDSRESQLNVKLSLGLPELGGSPHSSTLTASPTGQNKWQSQEDQIALDMLSNPIPTDDNGIRHAIPIDSVAHDPREASELYQPNLKKIKLDLSLRPYSPDREFSPVISHFSTGEKPVENVHPPGPSVKKGIRFELEEGSGSNEFDLPKPHGVSKPISSTFNGPERMLIVSNKNIRPSQQGVFRGLQKASENSSKSNRFLSTDPKIVSKPLSTKGFNKKMPPSQQAGLASSSNPINPQRKINNDEALQLGDIDPYMWGWIPIIAERLRESIADDIKKHVDPLVSSLVYACVPPNTSREVVISMLQEDPMGNFSLKRQAKEFMSTIWALNCRALETMGAGPSSTQLYLEAQKQMMQWFTEFMSACRKDIQSFGDQGRLIYQKILSALQFKDDRFFYEASRKDVTKRPILVLERESLMTEAAVHFMVFYHKKIDLEKWRHLFSKDKHFAITLTKFGDKWERRPYQQIHHDLIPWKRSSSAEEEDLKYKNHLPRKGNFTFKPHVLKYYLATKSERVPFGKDEMFYLEDKNQKEWAFLTKIRPHTIPIFDGSASYEDVNMMIKFLQFLAQTSPSKDRLDQYVLTHKPLFQRKLNKLFNQMCVIQFSIIEGFGGAFSEQALLKQKKAFEEFFHYLLNFQMKTKSDQNNQKVKSNPKVNEINRLIGIYFLSQDAEKPIFTVQNSHQVLAGTSNVSLEELVMTKIAVHLFGIYYKQKNYFKWHFLFRDDNELFGYLINLREEGFGKKFETYRNSILPSFKSLSLFPWNKRLVYSRKLLSESAEEYLYKKSPTLKIDYWVREC</sequence>
<keyword evidence="2" id="KW-0732">Signal</keyword>